<protein>
    <submittedName>
        <fullName evidence="2">Uncharacterized protein</fullName>
    </submittedName>
</protein>
<evidence type="ECO:0000256" key="1">
    <source>
        <dbReference type="SAM" id="MobiDB-lite"/>
    </source>
</evidence>
<reference evidence="2 3" key="1">
    <citation type="submission" date="2019-07" db="EMBL/GenBank/DDBJ databases">
        <title>De Novo Assembly of kiwifruit Actinidia rufa.</title>
        <authorList>
            <person name="Sugita-Konishi S."/>
            <person name="Sato K."/>
            <person name="Mori E."/>
            <person name="Abe Y."/>
            <person name="Kisaki G."/>
            <person name="Hamano K."/>
            <person name="Suezawa K."/>
            <person name="Otani M."/>
            <person name="Fukuda T."/>
            <person name="Manabe T."/>
            <person name="Gomi K."/>
            <person name="Tabuchi M."/>
            <person name="Akimitsu K."/>
            <person name="Kataoka I."/>
        </authorList>
    </citation>
    <scope>NUCLEOTIDE SEQUENCE [LARGE SCALE GENOMIC DNA]</scope>
    <source>
        <strain evidence="3">cv. Fuchu</strain>
    </source>
</reference>
<proteinExistence type="predicted"/>
<accession>A0A7J0EP40</accession>
<sequence>MDLKNGRHGSGVDNLSAKSLKFWFQPHKKLIGMLTVKTASCDPPFSGELAEGLILLGKSPQRLKSVTVNRNNLPQKGLRKPEKPGESLGKAQRCEPHCAHACAYILVKEDQDHVMIHKYMVALGLVIVPKSHPDLPLPPRKRRTERDQAAKILPIQQFTGDTGTWCVLGEGKIGARWWWRNNDVFYVVDVGTRHDGMRIRSPERASSNKRGCHKGKRQAAGLVRRAEGLESLAKVARAGLALEGWARARLALRRG</sequence>
<dbReference type="Proteomes" id="UP000585474">
    <property type="component" value="Unassembled WGS sequence"/>
</dbReference>
<organism evidence="2 3">
    <name type="scientific">Actinidia rufa</name>
    <dbReference type="NCBI Taxonomy" id="165716"/>
    <lineage>
        <taxon>Eukaryota</taxon>
        <taxon>Viridiplantae</taxon>
        <taxon>Streptophyta</taxon>
        <taxon>Embryophyta</taxon>
        <taxon>Tracheophyta</taxon>
        <taxon>Spermatophyta</taxon>
        <taxon>Magnoliopsida</taxon>
        <taxon>eudicotyledons</taxon>
        <taxon>Gunneridae</taxon>
        <taxon>Pentapetalae</taxon>
        <taxon>asterids</taxon>
        <taxon>Ericales</taxon>
        <taxon>Actinidiaceae</taxon>
        <taxon>Actinidia</taxon>
    </lineage>
</organism>
<evidence type="ECO:0000313" key="2">
    <source>
        <dbReference type="EMBL" id="GFY87956.1"/>
    </source>
</evidence>
<gene>
    <name evidence="2" type="ORF">Acr_05g0015950</name>
</gene>
<name>A0A7J0EP40_9ERIC</name>
<dbReference type="EMBL" id="BJWL01000005">
    <property type="protein sequence ID" value="GFY87956.1"/>
    <property type="molecule type" value="Genomic_DNA"/>
</dbReference>
<feature type="region of interest" description="Disordered" evidence="1">
    <location>
        <begin position="70"/>
        <end position="90"/>
    </location>
</feature>
<keyword evidence="3" id="KW-1185">Reference proteome</keyword>
<dbReference type="AlphaFoldDB" id="A0A7J0EP40"/>
<evidence type="ECO:0000313" key="3">
    <source>
        <dbReference type="Proteomes" id="UP000585474"/>
    </source>
</evidence>
<comment type="caution">
    <text evidence="2">The sequence shown here is derived from an EMBL/GenBank/DDBJ whole genome shotgun (WGS) entry which is preliminary data.</text>
</comment>